<gene>
    <name evidence="3" type="ORF">MATL_G00126340</name>
</gene>
<feature type="compositionally biased region" description="Polar residues" evidence="1">
    <location>
        <begin position="52"/>
        <end position="77"/>
    </location>
</feature>
<keyword evidence="2" id="KW-1133">Transmembrane helix</keyword>
<keyword evidence="2" id="KW-0472">Membrane</keyword>
<protein>
    <submittedName>
        <fullName evidence="3">Uncharacterized protein</fullName>
    </submittedName>
</protein>
<dbReference type="Proteomes" id="UP001046870">
    <property type="component" value="Chromosome 10"/>
</dbReference>
<feature type="region of interest" description="Disordered" evidence="1">
    <location>
        <begin position="45"/>
        <end position="79"/>
    </location>
</feature>
<organism evidence="3 4">
    <name type="scientific">Megalops atlanticus</name>
    <name type="common">Tarpon</name>
    <name type="synonym">Clupea gigantea</name>
    <dbReference type="NCBI Taxonomy" id="7932"/>
    <lineage>
        <taxon>Eukaryota</taxon>
        <taxon>Metazoa</taxon>
        <taxon>Chordata</taxon>
        <taxon>Craniata</taxon>
        <taxon>Vertebrata</taxon>
        <taxon>Euteleostomi</taxon>
        <taxon>Actinopterygii</taxon>
        <taxon>Neopterygii</taxon>
        <taxon>Teleostei</taxon>
        <taxon>Elopiformes</taxon>
        <taxon>Megalopidae</taxon>
        <taxon>Megalops</taxon>
    </lineage>
</organism>
<dbReference type="EMBL" id="JAFDVH010000010">
    <property type="protein sequence ID" value="KAG7469192.1"/>
    <property type="molecule type" value="Genomic_DNA"/>
</dbReference>
<keyword evidence="4" id="KW-1185">Reference proteome</keyword>
<evidence type="ECO:0000256" key="1">
    <source>
        <dbReference type="SAM" id="MobiDB-lite"/>
    </source>
</evidence>
<reference evidence="3" key="1">
    <citation type="submission" date="2021-01" db="EMBL/GenBank/DDBJ databases">
        <authorList>
            <person name="Zahm M."/>
            <person name="Roques C."/>
            <person name="Cabau C."/>
            <person name="Klopp C."/>
            <person name="Donnadieu C."/>
            <person name="Jouanno E."/>
            <person name="Lampietro C."/>
            <person name="Louis A."/>
            <person name="Herpin A."/>
            <person name="Echchiki A."/>
            <person name="Berthelot C."/>
            <person name="Parey E."/>
            <person name="Roest-Crollius H."/>
            <person name="Braasch I."/>
            <person name="Postlethwait J."/>
            <person name="Bobe J."/>
            <person name="Montfort J."/>
            <person name="Bouchez O."/>
            <person name="Begum T."/>
            <person name="Mejri S."/>
            <person name="Adams A."/>
            <person name="Chen W.-J."/>
            <person name="Guiguen Y."/>
        </authorList>
    </citation>
    <scope>NUCLEOTIDE SEQUENCE</scope>
    <source>
        <strain evidence="3">YG-15Mar2019-1</strain>
        <tissue evidence="3">Brain</tissue>
    </source>
</reference>
<evidence type="ECO:0000313" key="3">
    <source>
        <dbReference type="EMBL" id="KAG7469192.1"/>
    </source>
</evidence>
<accession>A0A9D3PUQ4</accession>
<keyword evidence="2" id="KW-0812">Transmembrane</keyword>
<comment type="caution">
    <text evidence="3">The sequence shown here is derived from an EMBL/GenBank/DDBJ whole genome shotgun (WGS) entry which is preliminary data.</text>
</comment>
<dbReference type="AlphaFoldDB" id="A0A9D3PUQ4"/>
<feature type="transmembrane region" description="Helical" evidence="2">
    <location>
        <begin position="86"/>
        <end position="106"/>
    </location>
</feature>
<sequence>MGSEDPACTPSNPTAICNISGPFVKRNSNKPLKCLCDQQYPSVTADKRAKDQNSMSFENESTSMKNPDEQLSATQVPEHNATTREAWGLVELLGLTMVVLVIVVLIH</sequence>
<evidence type="ECO:0000313" key="4">
    <source>
        <dbReference type="Proteomes" id="UP001046870"/>
    </source>
</evidence>
<name>A0A9D3PUQ4_MEGAT</name>
<proteinExistence type="predicted"/>
<evidence type="ECO:0000256" key="2">
    <source>
        <dbReference type="SAM" id="Phobius"/>
    </source>
</evidence>